<sequence>MGIVPKEVEKQPTRVLKGSELKAQLSLVQEDLKKAQEKLVLVEKEKAQANEELKETQRLAEEANDKLREALATQKRVEENSEIEKFRPVEMEQAGIEASQKKEEEWQKEVEAVRNQHERLADRVKELLVAADVYQRG</sequence>
<reference evidence="1 2" key="1">
    <citation type="journal article" date="2022" name="Plant J.">
        <title>Chromosome-level genome of Camellia lanceoleosa provides a valuable resource for understanding genome evolution and self-incompatibility.</title>
        <authorList>
            <person name="Gong W."/>
            <person name="Xiao S."/>
            <person name="Wang L."/>
            <person name="Liao Z."/>
            <person name="Chang Y."/>
            <person name="Mo W."/>
            <person name="Hu G."/>
            <person name="Li W."/>
            <person name="Zhao G."/>
            <person name="Zhu H."/>
            <person name="Hu X."/>
            <person name="Ji K."/>
            <person name="Xiang X."/>
            <person name="Song Q."/>
            <person name="Yuan D."/>
            <person name="Jin S."/>
            <person name="Zhang L."/>
        </authorList>
    </citation>
    <scope>NUCLEOTIDE SEQUENCE [LARGE SCALE GENOMIC DNA]</scope>
    <source>
        <strain evidence="1">SQ_2022a</strain>
    </source>
</reference>
<keyword evidence="2" id="KW-1185">Reference proteome</keyword>
<proteinExistence type="predicted"/>
<evidence type="ECO:0000313" key="2">
    <source>
        <dbReference type="Proteomes" id="UP001060215"/>
    </source>
</evidence>
<accession>A0ACC0J4F5</accession>
<name>A0ACC0J4F5_9ERIC</name>
<gene>
    <name evidence="1" type="ORF">LOK49_LG01G02340</name>
</gene>
<evidence type="ECO:0000313" key="1">
    <source>
        <dbReference type="EMBL" id="KAI8032557.1"/>
    </source>
</evidence>
<protein>
    <submittedName>
        <fullName evidence="1">WEB family protein</fullName>
    </submittedName>
</protein>
<comment type="caution">
    <text evidence="1">The sequence shown here is derived from an EMBL/GenBank/DDBJ whole genome shotgun (WGS) entry which is preliminary data.</text>
</comment>
<organism evidence="1 2">
    <name type="scientific">Camellia lanceoleosa</name>
    <dbReference type="NCBI Taxonomy" id="1840588"/>
    <lineage>
        <taxon>Eukaryota</taxon>
        <taxon>Viridiplantae</taxon>
        <taxon>Streptophyta</taxon>
        <taxon>Embryophyta</taxon>
        <taxon>Tracheophyta</taxon>
        <taxon>Spermatophyta</taxon>
        <taxon>Magnoliopsida</taxon>
        <taxon>eudicotyledons</taxon>
        <taxon>Gunneridae</taxon>
        <taxon>Pentapetalae</taxon>
        <taxon>asterids</taxon>
        <taxon>Ericales</taxon>
        <taxon>Theaceae</taxon>
        <taxon>Camellia</taxon>
    </lineage>
</organism>
<dbReference type="Proteomes" id="UP001060215">
    <property type="component" value="Chromosome 1"/>
</dbReference>
<dbReference type="EMBL" id="CM045758">
    <property type="protein sequence ID" value="KAI8032557.1"/>
    <property type="molecule type" value="Genomic_DNA"/>
</dbReference>